<evidence type="ECO:0000256" key="12">
    <source>
        <dbReference type="PROSITE-ProRule" id="PRU01360"/>
    </source>
</evidence>
<evidence type="ECO:0000256" key="11">
    <source>
        <dbReference type="ARBA" id="ARBA00023237"/>
    </source>
</evidence>
<evidence type="ECO:0000256" key="1">
    <source>
        <dbReference type="ARBA" id="ARBA00004571"/>
    </source>
</evidence>
<evidence type="ECO:0000259" key="15">
    <source>
        <dbReference type="Pfam" id="PF07715"/>
    </source>
</evidence>
<keyword evidence="6" id="KW-0732">Signal</keyword>
<dbReference type="Proteomes" id="UP000270185">
    <property type="component" value="Chromosome"/>
</dbReference>
<keyword evidence="9 13" id="KW-0798">TonB box</keyword>
<dbReference type="Pfam" id="PF07715">
    <property type="entry name" value="Plug"/>
    <property type="match status" value="1"/>
</dbReference>
<keyword evidence="4" id="KW-0410">Iron transport</keyword>
<dbReference type="KEGG" id="ccas:EIB73_11490"/>
<evidence type="ECO:0000256" key="6">
    <source>
        <dbReference type="ARBA" id="ARBA00022729"/>
    </source>
</evidence>
<dbReference type="InterPro" id="IPR012910">
    <property type="entry name" value="Plug_dom"/>
</dbReference>
<reference evidence="17" key="1">
    <citation type="submission" date="2018-11" db="EMBL/GenBank/DDBJ databases">
        <title>Proposal to divide the Flavobacteriaceae and reorganize its genera based on Amino Acid Identity values calculated from whole genome sequences.</title>
        <authorList>
            <person name="Nicholson A.C."/>
            <person name="Gulvik C.A."/>
            <person name="Whitney A.M."/>
            <person name="Humrighouse B.W."/>
            <person name="Bell M."/>
            <person name="Holmes B."/>
            <person name="Steigerwalt A.G."/>
            <person name="Villarma A."/>
            <person name="Sheth M."/>
            <person name="Batra D."/>
            <person name="Pryor J."/>
            <person name="Bernardet J.-F."/>
            <person name="Hugo C."/>
            <person name="Kampfer P."/>
            <person name="Newman J.D."/>
            <person name="McQuiston J.R."/>
        </authorList>
    </citation>
    <scope>NUCLEOTIDE SEQUENCE [LARGE SCALE GENOMIC DNA]</scope>
    <source>
        <strain evidence="17">G0081</strain>
    </source>
</reference>
<keyword evidence="17" id="KW-1185">Reference proteome</keyword>
<evidence type="ECO:0000256" key="13">
    <source>
        <dbReference type="RuleBase" id="RU003357"/>
    </source>
</evidence>
<dbReference type="Pfam" id="PF00593">
    <property type="entry name" value="TonB_dep_Rec_b-barrel"/>
    <property type="match status" value="1"/>
</dbReference>
<keyword evidence="5 12" id="KW-0812">Transmembrane</keyword>
<dbReference type="PANTHER" id="PTHR32552">
    <property type="entry name" value="FERRICHROME IRON RECEPTOR-RELATED"/>
    <property type="match status" value="1"/>
</dbReference>
<comment type="similarity">
    <text evidence="12 13">Belongs to the TonB-dependent receptor family.</text>
</comment>
<sequence>MKGFIFFGLIASPFYFAQNTVQDSLKTKEIESINFLKRLPVTKEIINVEKDLGQKNLGQDLPILLKNQMSVISTSDAGNGVGYTGFRIRGVGGTAINVMLNGVPYNDSESQGTFFVNVGDLTSSASQIIIQRGVGTSSNGVSAFGASVNVITKSPANEFYLKTDDSYGSFNTYKYSAEAGSGKFWNNRLSVMGRYTKIHSDGYIDRAFSDLNSYNFSALFEENKTKIRLLAFGGKEKTYQAWNGISKEKYEKDPRTNGSGKYKDLATGEKKFYDNETDNYKQNHYQLLWEQNLNPNWNLETTFHYTDGKGYYENYKQVDENDQWAAKFADYNLQIPVVNGLPLAKSDFIRKKWLDNDFYGAVSTLYGKFNNIDVNFGVVGNQYYGRHFGNVTGVQLTNVKEHEYYRNRSIKNELSGFAKAIVKLNEFELYGDLQLRNINYDTKIIQQGDSEGVNLERNWLFFNPKAGVNYKINSGKLFFSYAHAHREPNRDDLFASPGVKAEKLHDFEAGLEKSFGVVSFTTNLYYMKYSDQLVLSGEINSIGSAIRTNANGYRMGVEVGALAKLSDQWNISGNFTLSKNENIDFKNKTTTGFENLGNTPISFSPNIIGNILLNYSPASNFSLGLQNQYVGSQYLDNTNNKELQLEDYFLADFNAKYTLNLKRTEIDFKFLLNNIFNKKYVNNGFVYDQTPYYFSQAGTNFMFGMSFKFK</sequence>
<evidence type="ECO:0000259" key="14">
    <source>
        <dbReference type="Pfam" id="PF00593"/>
    </source>
</evidence>
<dbReference type="GO" id="GO:0009279">
    <property type="term" value="C:cell outer membrane"/>
    <property type="evidence" value="ECO:0007669"/>
    <property type="project" value="UniProtKB-SubCell"/>
</dbReference>
<dbReference type="AlphaFoldDB" id="A0A3G8XYF6"/>
<evidence type="ECO:0000313" key="17">
    <source>
        <dbReference type="Proteomes" id="UP000270185"/>
    </source>
</evidence>
<proteinExistence type="inferred from homology"/>
<dbReference type="InterPro" id="IPR039426">
    <property type="entry name" value="TonB-dep_rcpt-like"/>
</dbReference>
<dbReference type="SUPFAM" id="SSF56935">
    <property type="entry name" value="Porins"/>
    <property type="match status" value="1"/>
</dbReference>
<keyword evidence="7" id="KW-0408">Iron</keyword>
<dbReference type="RefSeq" id="WP_125025411.1">
    <property type="nucleotide sequence ID" value="NZ_CP034159.1"/>
</dbReference>
<keyword evidence="16" id="KW-0675">Receptor</keyword>
<dbReference type="PANTHER" id="PTHR32552:SF68">
    <property type="entry name" value="FERRICHROME OUTER MEMBRANE TRANSPORTER_PHAGE RECEPTOR"/>
    <property type="match status" value="1"/>
</dbReference>
<evidence type="ECO:0000256" key="3">
    <source>
        <dbReference type="ARBA" id="ARBA00022452"/>
    </source>
</evidence>
<feature type="domain" description="TonB-dependent receptor plug" evidence="15">
    <location>
        <begin position="50"/>
        <end position="146"/>
    </location>
</feature>
<keyword evidence="10 12" id="KW-0472">Membrane</keyword>
<comment type="subcellular location">
    <subcellularLocation>
        <location evidence="1 12">Cell outer membrane</location>
        <topology evidence="1 12">Multi-pass membrane protein</topology>
    </subcellularLocation>
</comment>
<name>A0A3G8XYF6_9FLAO</name>
<protein>
    <submittedName>
        <fullName evidence="16">TonB-dependent receptor</fullName>
    </submittedName>
</protein>
<gene>
    <name evidence="16" type="ORF">EIB73_11490</name>
</gene>
<evidence type="ECO:0000256" key="2">
    <source>
        <dbReference type="ARBA" id="ARBA00022448"/>
    </source>
</evidence>
<feature type="domain" description="TonB-dependent receptor-like beta-barrel" evidence="14">
    <location>
        <begin position="256"/>
        <end position="662"/>
    </location>
</feature>
<keyword evidence="3 12" id="KW-1134">Transmembrane beta strand</keyword>
<dbReference type="InterPro" id="IPR037066">
    <property type="entry name" value="Plug_dom_sf"/>
</dbReference>
<evidence type="ECO:0000256" key="9">
    <source>
        <dbReference type="ARBA" id="ARBA00023077"/>
    </source>
</evidence>
<dbReference type="EMBL" id="CP034159">
    <property type="protein sequence ID" value="AZI33771.1"/>
    <property type="molecule type" value="Genomic_DNA"/>
</dbReference>
<evidence type="ECO:0000256" key="5">
    <source>
        <dbReference type="ARBA" id="ARBA00022692"/>
    </source>
</evidence>
<dbReference type="GO" id="GO:0015344">
    <property type="term" value="F:siderophore uptake transmembrane transporter activity"/>
    <property type="evidence" value="ECO:0007669"/>
    <property type="project" value="TreeGrafter"/>
</dbReference>
<dbReference type="Gene3D" id="2.170.130.10">
    <property type="entry name" value="TonB-dependent receptor, plug domain"/>
    <property type="match status" value="1"/>
</dbReference>
<evidence type="ECO:0000256" key="10">
    <source>
        <dbReference type="ARBA" id="ARBA00023136"/>
    </source>
</evidence>
<keyword evidence="11 12" id="KW-0998">Cell outer membrane</keyword>
<dbReference type="PROSITE" id="PS52016">
    <property type="entry name" value="TONB_DEPENDENT_REC_3"/>
    <property type="match status" value="1"/>
</dbReference>
<dbReference type="InterPro" id="IPR036942">
    <property type="entry name" value="Beta-barrel_TonB_sf"/>
</dbReference>
<keyword evidence="8" id="KW-0406">Ion transport</keyword>
<dbReference type="Gene3D" id="2.40.170.20">
    <property type="entry name" value="TonB-dependent receptor, beta-barrel domain"/>
    <property type="match status" value="1"/>
</dbReference>
<dbReference type="InterPro" id="IPR000531">
    <property type="entry name" value="Beta-barrel_TonB"/>
</dbReference>
<organism evidence="16 17">
    <name type="scientific">Kaistella carnis</name>
    <dbReference type="NCBI Taxonomy" id="1241979"/>
    <lineage>
        <taxon>Bacteria</taxon>
        <taxon>Pseudomonadati</taxon>
        <taxon>Bacteroidota</taxon>
        <taxon>Flavobacteriia</taxon>
        <taxon>Flavobacteriales</taxon>
        <taxon>Weeksellaceae</taxon>
        <taxon>Chryseobacterium group</taxon>
        <taxon>Kaistella</taxon>
    </lineage>
</organism>
<keyword evidence="2 12" id="KW-0813">Transport</keyword>
<evidence type="ECO:0000313" key="16">
    <source>
        <dbReference type="EMBL" id="AZI33771.1"/>
    </source>
</evidence>
<evidence type="ECO:0000256" key="8">
    <source>
        <dbReference type="ARBA" id="ARBA00023065"/>
    </source>
</evidence>
<evidence type="ECO:0000256" key="7">
    <source>
        <dbReference type="ARBA" id="ARBA00023004"/>
    </source>
</evidence>
<evidence type="ECO:0000256" key="4">
    <source>
        <dbReference type="ARBA" id="ARBA00022496"/>
    </source>
</evidence>
<accession>A0A3G8XYF6</accession>
<dbReference type="OrthoDB" id="9761152at2"/>